<evidence type="ECO:0000313" key="5">
    <source>
        <dbReference type="Proteomes" id="UP000307087"/>
    </source>
</evidence>
<reference evidence="4 5" key="1">
    <citation type="journal article" date="2009" name="Int. J. Syst. Evol. Microbiol.">
        <title>Nocardioides caeni sp. nov., isolated from wastewater.</title>
        <authorList>
            <person name="Yoon J.H."/>
            <person name="Kang S.J."/>
            <person name="Park S."/>
            <person name="Kim W."/>
            <person name="Oh T.K."/>
        </authorList>
    </citation>
    <scope>NUCLEOTIDE SEQUENCE [LARGE SCALE GENOMIC DNA]</scope>
    <source>
        <strain evidence="4 5">DSM 23134</strain>
    </source>
</reference>
<evidence type="ECO:0000256" key="1">
    <source>
        <dbReference type="SAM" id="MobiDB-lite"/>
    </source>
</evidence>
<dbReference type="EMBL" id="STGW01000002">
    <property type="protein sequence ID" value="THV17844.1"/>
    <property type="molecule type" value="Genomic_DNA"/>
</dbReference>
<dbReference type="Proteomes" id="UP000307087">
    <property type="component" value="Unassembled WGS sequence"/>
</dbReference>
<name>A0A4S8NQU4_9ACTN</name>
<comment type="caution">
    <text evidence="4">The sequence shown here is derived from an EMBL/GenBank/DDBJ whole genome shotgun (WGS) entry which is preliminary data.</text>
</comment>
<gene>
    <name evidence="4" type="ORF">E9934_05120</name>
</gene>
<feature type="region of interest" description="Disordered" evidence="1">
    <location>
        <begin position="1"/>
        <end position="46"/>
    </location>
</feature>
<accession>A0A4S8NQU4</accession>
<keyword evidence="2" id="KW-1133">Transmembrane helix</keyword>
<dbReference type="Pfam" id="PF13828">
    <property type="entry name" value="DUF4190"/>
    <property type="match status" value="1"/>
</dbReference>
<dbReference type="InterPro" id="IPR025241">
    <property type="entry name" value="DUF4190"/>
</dbReference>
<keyword evidence="2" id="KW-0812">Transmembrane</keyword>
<sequence length="248" mass="25364">MCRVSDPYGNNPYGNDPYSKPPQGGQGQPGQNPYSPPAQPTYGGGNGGGGYGGGYGGGGYPGGSDPIGPKTDGISIAALVLSFLCCLAPIGVILGIVGISRTKGGQRKGRGLAIAAIVVGILMSILVGVLVAVGVFFANKVVTPDNAEVGQCIDVDENDDTVFLYDKDCDGDHDAEIIGVEDVTSDNIDTINSDMVGFCDTLLSDEDRAKLAEVANLEISAVTEDPDDISTGDTIVCYAEGDLDGPIL</sequence>
<feature type="transmembrane region" description="Helical" evidence="2">
    <location>
        <begin position="111"/>
        <end position="137"/>
    </location>
</feature>
<feature type="domain" description="DUF4190" evidence="3">
    <location>
        <begin position="75"/>
        <end position="129"/>
    </location>
</feature>
<organism evidence="4 5">
    <name type="scientific">Nocardioides caeni</name>
    <dbReference type="NCBI Taxonomy" id="574700"/>
    <lineage>
        <taxon>Bacteria</taxon>
        <taxon>Bacillati</taxon>
        <taxon>Actinomycetota</taxon>
        <taxon>Actinomycetes</taxon>
        <taxon>Propionibacteriales</taxon>
        <taxon>Nocardioidaceae</taxon>
        <taxon>Nocardioides</taxon>
    </lineage>
</organism>
<feature type="compositionally biased region" description="Low complexity" evidence="1">
    <location>
        <begin position="17"/>
        <end position="33"/>
    </location>
</feature>
<keyword evidence="5" id="KW-1185">Reference proteome</keyword>
<evidence type="ECO:0000259" key="3">
    <source>
        <dbReference type="Pfam" id="PF13828"/>
    </source>
</evidence>
<proteinExistence type="predicted"/>
<evidence type="ECO:0000313" key="4">
    <source>
        <dbReference type="EMBL" id="THV17844.1"/>
    </source>
</evidence>
<dbReference type="AlphaFoldDB" id="A0A4S8NQU4"/>
<keyword evidence="2" id="KW-0472">Membrane</keyword>
<evidence type="ECO:0000256" key="2">
    <source>
        <dbReference type="SAM" id="Phobius"/>
    </source>
</evidence>
<protein>
    <submittedName>
        <fullName evidence="4">DUF4190 domain-containing protein</fullName>
    </submittedName>
</protein>
<feature type="transmembrane region" description="Helical" evidence="2">
    <location>
        <begin position="74"/>
        <end position="99"/>
    </location>
</feature>